<feature type="compositionally biased region" description="Pro residues" evidence="1">
    <location>
        <begin position="757"/>
        <end position="766"/>
    </location>
</feature>
<feature type="region of interest" description="Disordered" evidence="1">
    <location>
        <begin position="1"/>
        <end position="226"/>
    </location>
</feature>
<feature type="compositionally biased region" description="Low complexity" evidence="1">
    <location>
        <begin position="624"/>
        <end position="635"/>
    </location>
</feature>
<feature type="region of interest" description="Disordered" evidence="1">
    <location>
        <begin position="807"/>
        <end position="826"/>
    </location>
</feature>
<name>A0A218YVB0_9HELO</name>
<feature type="compositionally biased region" description="Basic and acidic residues" evidence="1">
    <location>
        <begin position="145"/>
        <end position="174"/>
    </location>
</feature>
<feature type="compositionally biased region" description="Basic and acidic residues" evidence="1">
    <location>
        <begin position="537"/>
        <end position="570"/>
    </location>
</feature>
<feature type="compositionally biased region" description="Polar residues" evidence="1">
    <location>
        <begin position="860"/>
        <end position="870"/>
    </location>
</feature>
<evidence type="ECO:0000256" key="1">
    <source>
        <dbReference type="SAM" id="MobiDB-lite"/>
    </source>
</evidence>
<feature type="compositionally biased region" description="Basic and acidic residues" evidence="1">
    <location>
        <begin position="645"/>
        <end position="654"/>
    </location>
</feature>
<proteinExistence type="predicted"/>
<feature type="compositionally biased region" description="Low complexity" evidence="1">
    <location>
        <begin position="695"/>
        <end position="708"/>
    </location>
</feature>
<dbReference type="InParanoid" id="A0A218YVB0"/>
<protein>
    <submittedName>
        <fullName evidence="2">Uncharacterized protein</fullName>
    </submittedName>
</protein>
<feature type="compositionally biased region" description="Low complexity" evidence="1">
    <location>
        <begin position="319"/>
        <end position="330"/>
    </location>
</feature>
<feature type="region of interest" description="Disordered" evidence="1">
    <location>
        <begin position="833"/>
        <end position="870"/>
    </location>
</feature>
<dbReference type="OrthoDB" id="5386674at2759"/>
<evidence type="ECO:0000313" key="3">
    <source>
        <dbReference type="Proteomes" id="UP000242519"/>
    </source>
</evidence>
<reference evidence="2 3" key="1">
    <citation type="submission" date="2017-04" db="EMBL/GenBank/DDBJ databases">
        <title>Draft genome sequence of Marssonina coronaria NL1: causal agent of apple blotch.</title>
        <authorList>
            <person name="Cheng Q."/>
        </authorList>
    </citation>
    <scope>NUCLEOTIDE SEQUENCE [LARGE SCALE GENOMIC DNA]</scope>
    <source>
        <strain evidence="2 3">NL1</strain>
    </source>
</reference>
<feature type="compositionally biased region" description="Low complexity" evidence="1">
    <location>
        <begin position="388"/>
        <end position="397"/>
    </location>
</feature>
<organism evidence="2 3">
    <name type="scientific">Diplocarpon coronariae</name>
    <dbReference type="NCBI Taxonomy" id="2795749"/>
    <lineage>
        <taxon>Eukaryota</taxon>
        <taxon>Fungi</taxon>
        <taxon>Dikarya</taxon>
        <taxon>Ascomycota</taxon>
        <taxon>Pezizomycotina</taxon>
        <taxon>Leotiomycetes</taxon>
        <taxon>Helotiales</taxon>
        <taxon>Drepanopezizaceae</taxon>
        <taxon>Diplocarpon</taxon>
    </lineage>
</organism>
<feature type="region of interest" description="Disordered" evidence="1">
    <location>
        <begin position="241"/>
        <end position="794"/>
    </location>
</feature>
<sequence length="973" mass="102338">MADLTSKPPLGRKNTLQRMLDLEQENKLSRMKAATFPLAPSDAQPTATPHTSTAPPAPPPRSIRRHHLPGQARDPAMTTPTASLAVQPPPPKLTATAGPPATHVASAGRGLAPRRPEHGDLDSDVSSICQSPGWEDYSGKKRRKTKEEEKERRKQEKEGNGRRKPEGRKGEGRNRLSKPPPVDKRLSQASVVPDRSASAPTVPTLLSMARPGAEGPGTAVADKTRSRSADLGLRGFIASSHAVPVRWKSSQASPAAPAPARQGPSPRMSFSRKAASVDDGGFIGGLKLEQHIMREQRAESGDDVPGAAQTDRNSPPPRAAGALAPRASRANPVLPATSPYDETTQAPRRRDGPPAGPAAAIRHHGIHDQPAEGSMPVMRSNARKIRRSSPPATASSPWDDDDEARSPPPLDRPGATSRQTTLSASGPAGAGPKQGPLWPAPSPTSSNALPAQARGAAGPRPAQTSYPPDSRGRASYVRHQRQEGKERALHALQRPDADAAVAGATRPRSRRGSFVAFVRSRSRSRNLDPEAGAPRDGGGKVEAPRQKPPDPSRFLDEKDVVTQLRFELHTKAWGAAPTRTRSSSKGPGFRGFKSAARGVFSRHSIAAPESPSTESFATARESRSSSNAPSSPRASLEVGMASESSPRKDDDKHLARPPSPLSGRDLGRRAPGPDGASESQAESAGRVPADPVHPGSSGRHSHSSCSRTDSSEGSSTLDEVSSLTTPTASRPSSQKDHSSTNGPRSTSAESPAHTCPPAAPGVPGPTPGGTCAAPLGERAGRPDSRPPEIQDLSFLPTLKHQALARASIGGGQPADRPSDRVPDATQSQAVATFAPPGETPLQPLGRPPPIPALAAKREGSSTASPASSQYLQTARLTIPRAPKTTFPPGPHHQTGPDPIAKMLVVCCSCKYFHDMPSKVYACMVKPDDVVTDQDLGVSGIISTSVKCPWCGHGMRTTCCAGYAAVVYLSERLH</sequence>
<feature type="compositionally biased region" description="Basic and acidic residues" evidence="1">
    <location>
        <begin position="288"/>
        <end position="300"/>
    </location>
</feature>
<feature type="compositionally biased region" description="Low complexity" evidence="1">
    <location>
        <begin position="450"/>
        <end position="463"/>
    </location>
</feature>
<dbReference type="AlphaFoldDB" id="A0A218YVB0"/>
<dbReference type="EMBL" id="MZNU01000377">
    <property type="protein sequence ID" value="OWO98831.1"/>
    <property type="molecule type" value="Genomic_DNA"/>
</dbReference>
<feature type="compositionally biased region" description="Polar residues" evidence="1">
    <location>
        <begin position="739"/>
        <end position="749"/>
    </location>
</feature>
<keyword evidence="3" id="KW-1185">Reference proteome</keyword>
<dbReference type="Proteomes" id="UP000242519">
    <property type="component" value="Unassembled WGS sequence"/>
</dbReference>
<accession>A0A218YVB0</accession>
<feature type="compositionally biased region" description="Basic and acidic residues" evidence="1">
    <location>
        <begin position="778"/>
        <end position="788"/>
    </location>
</feature>
<feature type="compositionally biased region" description="Polar residues" evidence="1">
    <location>
        <begin position="712"/>
        <end position="732"/>
    </location>
</feature>
<feature type="compositionally biased region" description="Low complexity" evidence="1">
    <location>
        <begin position="43"/>
        <end position="54"/>
    </location>
</feature>
<evidence type="ECO:0000313" key="2">
    <source>
        <dbReference type="EMBL" id="OWO98831.1"/>
    </source>
</evidence>
<feature type="compositionally biased region" description="Low complexity" evidence="1">
    <location>
        <begin position="249"/>
        <end position="267"/>
    </location>
</feature>
<feature type="compositionally biased region" description="Basic and acidic residues" evidence="1">
    <location>
        <begin position="480"/>
        <end position="497"/>
    </location>
</feature>
<gene>
    <name evidence="2" type="ORF">B2J93_7093</name>
</gene>
<comment type="caution">
    <text evidence="2">The sequence shown here is derived from an EMBL/GenBank/DDBJ whole genome shotgun (WGS) entry which is preliminary data.</text>
</comment>